<keyword evidence="2" id="KW-1185">Reference proteome</keyword>
<accession>A0ABU2TF86</accession>
<dbReference type="RefSeq" id="WP_311626617.1">
    <property type="nucleotide sequence ID" value="NZ_JAVRFE010000047.1"/>
</dbReference>
<name>A0ABU2TF86_9ACTN</name>
<gene>
    <name evidence="1" type="ORF">RM550_28470</name>
</gene>
<proteinExistence type="predicted"/>
<sequence length="144" mass="14780">MTDRETGMHPTPPPGKTDDELATLDVTALLRYGIGFGGTHRTALFGDGAVGAAVVLDRQGVLPRAVAFLAGVVRSGGTGYAAALPEPVSGDAAAQLVRGWLQSAASVVHAVEGDQDVARWLESVAALMALRLTYRNRTAGPGTG</sequence>
<organism evidence="1 2">
    <name type="scientific">Streptomyces mooreae</name>
    <dbReference type="NCBI Taxonomy" id="3075523"/>
    <lineage>
        <taxon>Bacteria</taxon>
        <taxon>Bacillati</taxon>
        <taxon>Actinomycetota</taxon>
        <taxon>Actinomycetes</taxon>
        <taxon>Kitasatosporales</taxon>
        <taxon>Streptomycetaceae</taxon>
        <taxon>Streptomyces</taxon>
    </lineage>
</organism>
<comment type="caution">
    <text evidence="1">The sequence shown here is derived from an EMBL/GenBank/DDBJ whole genome shotgun (WGS) entry which is preliminary data.</text>
</comment>
<evidence type="ECO:0000313" key="1">
    <source>
        <dbReference type="EMBL" id="MDT0459604.1"/>
    </source>
</evidence>
<evidence type="ECO:0000313" key="2">
    <source>
        <dbReference type="Proteomes" id="UP001180551"/>
    </source>
</evidence>
<dbReference type="EMBL" id="JAVRFE010000047">
    <property type="protein sequence ID" value="MDT0459604.1"/>
    <property type="molecule type" value="Genomic_DNA"/>
</dbReference>
<reference evidence="1" key="1">
    <citation type="submission" date="2024-05" db="EMBL/GenBank/DDBJ databases">
        <title>30 novel species of actinomycetes from the DSMZ collection.</title>
        <authorList>
            <person name="Nouioui I."/>
        </authorList>
    </citation>
    <scope>NUCLEOTIDE SEQUENCE</scope>
    <source>
        <strain evidence="1">DSM 41527</strain>
    </source>
</reference>
<protein>
    <submittedName>
        <fullName evidence="1">Uncharacterized protein</fullName>
    </submittedName>
</protein>
<dbReference type="Proteomes" id="UP001180551">
    <property type="component" value="Unassembled WGS sequence"/>
</dbReference>